<dbReference type="SUPFAM" id="SSF48726">
    <property type="entry name" value="Immunoglobulin"/>
    <property type="match status" value="1"/>
</dbReference>
<evidence type="ECO:0000313" key="2">
    <source>
        <dbReference type="RefSeq" id="XP_008486344.1"/>
    </source>
</evidence>
<dbReference type="SUPFAM" id="SSF49265">
    <property type="entry name" value="Fibronectin type III"/>
    <property type="match status" value="1"/>
</dbReference>
<dbReference type="KEGG" id="dci:103523044"/>
<dbReference type="RefSeq" id="XP_008486344.1">
    <property type="nucleotide sequence ID" value="XM_008488122.2"/>
</dbReference>
<dbReference type="InterPro" id="IPR013783">
    <property type="entry name" value="Ig-like_fold"/>
</dbReference>
<sequence length="129" mass="14030">MVGLPAPNRVWKSPSGNIITDDEVFYRILSDGSLYVGPLTNDMVGNYTCLADNIFGKDDIYYQVTILSPPGVPNILLQSTTTHSISILWKPSYDGGAIITLPNILLQSTTTHSISILWKPSYDGGAIIT</sequence>
<name>A0A1S3DRD4_DIACI</name>
<dbReference type="Gene3D" id="2.60.40.10">
    <property type="entry name" value="Immunoglobulins"/>
    <property type="match status" value="1"/>
</dbReference>
<keyword evidence="1" id="KW-1185">Reference proteome</keyword>
<feature type="non-terminal residue" evidence="2">
    <location>
        <position position="129"/>
    </location>
</feature>
<reference evidence="2" key="1">
    <citation type="submission" date="2025-08" db="UniProtKB">
        <authorList>
            <consortium name="RefSeq"/>
        </authorList>
    </citation>
    <scope>IDENTIFICATION</scope>
</reference>
<accession>A0A1S3DRD4</accession>
<dbReference type="Proteomes" id="UP000079169">
    <property type="component" value="Unplaced"/>
</dbReference>
<protein>
    <submittedName>
        <fullName evidence="2">Matrix-remodeling-associated protein 5-like</fullName>
    </submittedName>
</protein>
<dbReference type="PaxDb" id="121845-A0A1S3DRD4"/>
<dbReference type="AlphaFoldDB" id="A0A1S3DRD4"/>
<gene>
    <name evidence="2" type="primary">LOC103523044</name>
</gene>
<proteinExistence type="predicted"/>
<evidence type="ECO:0000313" key="1">
    <source>
        <dbReference type="Proteomes" id="UP000079169"/>
    </source>
</evidence>
<dbReference type="GeneID" id="103523044"/>
<dbReference type="InterPro" id="IPR036116">
    <property type="entry name" value="FN3_sf"/>
</dbReference>
<dbReference type="STRING" id="121845.A0A1S3DRD4"/>
<dbReference type="InterPro" id="IPR036179">
    <property type="entry name" value="Ig-like_dom_sf"/>
</dbReference>
<organism evidence="1 2">
    <name type="scientific">Diaphorina citri</name>
    <name type="common">Asian citrus psyllid</name>
    <dbReference type="NCBI Taxonomy" id="121845"/>
    <lineage>
        <taxon>Eukaryota</taxon>
        <taxon>Metazoa</taxon>
        <taxon>Ecdysozoa</taxon>
        <taxon>Arthropoda</taxon>
        <taxon>Hexapoda</taxon>
        <taxon>Insecta</taxon>
        <taxon>Pterygota</taxon>
        <taxon>Neoptera</taxon>
        <taxon>Paraneoptera</taxon>
        <taxon>Hemiptera</taxon>
        <taxon>Sternorrhyncha</taxon>
        <taxon>Psylloidea</taxon>
        <taxon>Psyllidae</taxon>
        <taxon>Diaphorininae</taxon>
        <taxon>Diaphorina</taxon>
    </lineage>
</organism>